<dbReference type="Pfam" id="PF02954">
    <property type="entry name" value="HTH_8"/>
    <property type="match status" value="1"/>
</dbReference>
<protein>
    <submittedName>
        <fullName evidence="7">Sigma-54 dependent transcriptional regulator</fullName>
    </submittedName>
</protein>
<dbReference type="KEGG" id="vta:B0981"/>
<keyword evidence="2" id="KW-0067">ATP-binding</keyword>
<dbReference type="PROSITE" id="PS00675">
    <property type="entry name" value="SIGMA54_INTERACT_1"/>
    <property type="match status" value="1"/>
</dbReference>
<dbReference type="Pfam" id="PF25601">
    <property type="entry name" value="AAA_lid_14"/>
    <property type="match status" value="1"/>
</dbReference>
<dbReference type="Gene3D" id="3.40.50.300">
    <property type="entry name" value="P-loop containing nucleotide triphosphate hydrolases"/>
    <property type="match status" value="1"/>
</dbReference>
<keyword evidence="4" id="KW-0238">DNA-binding</keyword>
<dbReference type="OrthoDB" id="9804019at2"/>
<reference evidence="7 8" key="1">
    <citation type="submission" date="2017-10" db="EMBL/GenBank/DDBJ databases">
        <authorList>
            <person name="Banno H."/>
            <person name="Chua N.-H."/>
        </authorList>
    </citation>
    <scope>NUCLEOTIDE SEQUENCE [LARGE SCALE GENOMIC DNA]</scope>
    <source>
        <strain evidence="7">Vibrio tapetis CECT4600</strain>
    </source>
</reference>
<dbReference type="Proteomes" id="UP000235828">
    <property type="component" value="Chromosome B"/>
</dbReference>
<dbReference type="PROSITE" id="PS00688">
    <property type="entry name" value="SIGMA54_INTERACT_3"/>
    <property type="match status" value="1"/>
</dbReference>
<dbReference type="SMART" id="SM00382">
    <property type="entry name" value="AAA"/>
    <property type="match status" value="1"/>
</dbReference>
<evidence type="ECO:0000256" key="5">
    <source>
        <dbReference type="ARBA" id="ARBA00023163"/>
    </source>
</evidence>
<feature type="domain" description="Sigma-54 factor interaction" evidence="6">
    <location>
        <begin position="281"/>
        <end position="506"/>
    </location>
</feature>
<keyword evidence="5" id="KW-0804">Transcription</keyword>
<dbReference type="PROSITE" id="PS50045">
    <property type="entry name" value="SIGMA54_INTERACT_4"/>
    <property type="match status" value="1"/>
</dbReference>
<dbReference type="Gene3D" id="3.30.450.40">
    <property type="match status" value="1"/>
</dbReference>
<evidence type="ECO:0000256" key="1">
    <source>
        <dbReference type="ARBA" id="ARBA00022741"/>
    </source>
</evidence>
<evidence type="ECO:0000256" key="2">
    <source>
        <dbReference type="ARBA" id="ARBA00022840"/>
    </source>
</evidence>
<dbReference type="InterPro" id="IPR003018">
    <property type="entry name" value="GAF"/>
</dbReference>
<dbReference type="Gene3D" id="1.10.10.60">
    <property type="entry name" value="Homeodomain-like"/>
    <property type="match status" value="1"/>
</dbReference>
<dbReference type="InterPro" id="IPR009057">
    <property type="entry name" value="Homeodomain-like_sf"/>
</dbReference>
<dbReference type="InterPro" id="IPR027417">
    <property type="entry name" value="P-loop_NTPase"/>
</dbReference>
<dbReference type="GO" id="GO:0005524">
    <property type="term" value="F:ATP binding"/>
    <property type="evidence" value="ECO:0007669"/>
    <property type="project" value="UniProtKB-KW"/>
</dbReference>
<dbReference type="InterPro" id="IPR003593">
    <property type="entry name" value="AAA+_ATPase"/>
</dbReference>
<evidence type="ECO:0000256" key="3">
    <source>
        <dbReference type="ARBA" id="ARBA00023015"/>
    </source>
</evidence>
<dbReference type="PROSITE" id="PS00676">
    <property type="entry name" value="SIGMA54_INTERACT_2"/>
    <property type="match status" value="1"/>
</dbReference>
<dbReference type="Pfam" id="PF00158">
    <property type="entry name" value="Sigma54_activat"/>
    <property type="match status" value="1"/>
</dbReference>
<accession>A0A2N8ZL28</accession>
<evidence type="ECO:0000313" key="7">
    <source>
        <dbReference type="EMBL" id="SON52592.1"/>
    </source>
</evidence>
<keyword evidence="3" id="KW-0805">Transcription regulation</keyword>
<dbReference type="InterPro" id="IPR029016">
    <property type="entry name" value="GAF-like_dom_sf"/>
</dbReference>
<dbReference type="Pfam" id="PF01590">
    <property type="entry name" value="GAF"/>
    <property type="match status" value="1"/>
</dbReference>
<dbReference type="InterPro" id="IPR058031">
    <property type="entry name" value="AAA_lid_NorR"/>
</dbReference>
<keyword evidence="8" id="KW-1185">Reference proteome</keyword>
<dbReference type="FunFam" id="3.40.50.300:FF:000006">
    <property type="entry name" value="DNA-binding transcriptional regulator NtrC"/>
    <property type="match status" value="1"/>
</dbReference>
<evidence type="ECO:0000259" key="6">
    <source>
        <dbReference type="PROSITE" id="PS50045"/>
    </source>
</evidence>
<sequence>MQLRNVQSNNWLTTSWDRSSEAGLKRRCLPEDIRLSSSLLKQRCYQSTNLIKAVEHLALPLFNQMFARTDSRLILTDIEGVILASWGQETFREKLTAIALSTGSCWQEQLKGTNAIGTAIVEAKPVSILGEQHFIHQHRFISCSASPIFDHQGHMLGVLDVTSEQLEHELSVQVLVQNMVQLIENQLLNYIPNGSIRVDLACEKSLLNSGWQGTLIADESGQILAQNRVACQLLEQSSVLGVSIDELFKNRRVDTPFVFEKKVLGATHVTKKRTLQTSCDLHFGDAQIEQSWQQANRVIDKGVSLLILGETGVGKGEFVKALHKQSLRKSSPLVAVNCGSLPKDLIETELFGYAPGAFTGANAKGYQGKIRQADKGILFLDEIADMPLDAQCRLLHVLQDKVVAPVGSNQTFTVDCQIIAATHKNLPELVKQGAFREDLYYRLNGLIFTLPSLNQRQDKRALIEAIHKKHQQQQQRISPSLMKKLEQYSWPGNVRELDNVIKVASLLSSDESVLMFEHIPTHLAEDILGEPGLNPAKEPSTGAAHTDEVNLKTTVEENVLQTYLANKRNISKTSRILGISRNTLYRKLRSIGGILSE</sequence>
<proteinExistence type="predicted"/>
<dbReference type="AlphaFoldDB" id="A0A2N8ZL28"/>
<dbReference type="InterPro" id="IPR025943">
    <property type="entry name" value="Sigma_54_int_dom_ATP-bd_2"/>
</dbReference>
<keyword evidence="1" id="KW-0547">Nucleotide-binding</keyword>
<dbReference type="GO" id="GO:0043565">
    <property type="term" value="F:sequence-specific DNA binding"/>
    <property type="evidence" value="ECO:0007669"/>
    <property type="project" value="InterPro"/>
</dbReference>
<dbReference type="RefSeq" id="WP_102524804.1">
    <property type="nucleotide sequence ID" value="NZ_LT960612.1"/>
</dbReference>
<dbReference type="SUPFAM" id="SSF46689">
    <property type="entry name" value="Homeodomain-like"/>
    <property type="match status" value="1"/>
</dbReference>
<evidence type="ECO:0000313" key="8">
    <source>
        <dbReference type="Proteomes" id="UP000235828"/>
    </source>
</evidence>
<dbReference type="Gene3D" id="1.10.8.60">
    <property type="match status" value="1"/>
</dbReference>
<dbReference type="CDD" id="cd00009">
    <property type="entry name" value="AAA"/>
    <property type="match status" value="1"/>
</dbReference>
<evidence type="ECO:0000256" key="4">
    <source>
        <dbReference type="ARBA" id="ARBA00023125"/>
    </source>
</evidence>
<name>A0A2N8ZL28_9VIBR</name>
<dbReference type="InterPro" id="IPR025662">
    <property type="entry name" value="Sigma_54_int_dom_ATP-bd_1"/>
</dbReference>
<gene>
    <name evidence="7" type="ORF">VTAP4600_B0981</name>
</gene>
<dbReference type="InterPro" id="IPR025944">
    <property type="entry name" value="Sigma_54_int_dom_CS"/>
</dbReference>
<dbReference type="InterPro" id="IPR002197">
    <property type="entry name" value="HTH_Fis"/>
</dbReference>
<dbReference type="PANTHER" id="PTHR32071:SF77">
    <property type="entry name" value="TRANSCRIPTIONAL REGULATORY PROTEIN"/>
    <property type="match status" value="1"/>
</dbReference>
<dbReference type="SUPFAM" id="SSF52540">
    <property type="entry name" value="P-loop containing nucleoside triphosphate hydrolases"/>
    <property type="match status" value="1"/>
</dbReference>
<dbReference type="GO" id="GO:0006355">
    <property type="term" value="P:regulation of DNA-templated transcription"/>
    <property type="evidence" value="ECO:0007669"/>
    <property type="project" value="InterPro"/>
</dbReference>
<dbReference type="InterPro" id="IPR002078">
    <property type="entry name" value="Sigma_54_int"/>
</dbReference>
<organism evidence="7 8">
    <name type="scientific">Vibrio tapetis subsp. tapetis</name>
    <dbReference type="NCBI Taxonomy" id="1671868"/>
    <lineage>
        <taxon>Bacteria</taxon>
        <taxon>Pseudomonadati</taxon>
        <taxon>Pseudomonadota</taxon>
        <taxon>Gammaproteobacteria</taxon>
        <taxon>Vibrionales</taxon>
        <taxon>Vibrionaceae</taxon>
        <taxon>Vibrio</taxon>
    </lineage>
</organism>
<dbReference type="EMBL" id="LT960612">
    <property type="protein sequence ID" value="SON52592.1"/>
    <property type="molecule type" value="Genomic_DNA"/>
</dbReference>
<dbReference type="PANTHER" id="PTHR32071">
    <property type="entry name" value="TRANSCRIPTIONAL REGULATORY PROTEIN"/>
    <property type="match status" value="1"/>
</dbReference>